<proteinExistence type="predicted"/>
<sequence>MLLRQRILVALLAGGVLHACGGGPGIEALARGTWACTHQQAGTTTVEDVDGHEAPWPAPFDRHAAEFDDRTIVDPPTTVYVDHGEPTSFDVTITDGGAIVIDGLGISGFEALEGQWRLGADDEVVIEFADADDERWRAIVDVGLDDNPDGTVSGVVLDDPGTTEGTLTLVGTHWEGDSVQGSYRTGDLVHGVSCSKRP</sequence>
<dbReference type="Proteomes" id="UP000264006">
    <property type="component" value="Chromosome"/>
</dbReference>
<protein>
    <submittedName>
        <fullName evidence="1">Uncharacterized protein</fullName>
    </submittedName>
</protein>
<dbReference type="KEGG" id="euz:DVS28_a2665"/>
<keyword evidence="2" id="KW-1185">Reference proteome</keyword>
<dbReference type="AlphaFoldDB" id="A0A346XYP7"/>
<reference evidence="1 2" key="1">
    <citation type="submission" date="2018-09" db="EMBL/GenBank/DDBJ databases">
        <title>Complete genome sequence of Euzebya sp. DY32-46 isolated from seawater of Pacific Ocean.</title>
        <authorList>
            <person name="Xu L."/>
            <person name="Wu Y.-H."/>
            <person name="Xu X.-W."/>
        </authorList>
    </citation>
    <scope>NUCLEOTIDE SEQUENCE [LARGE SCALE GENOMIC DNA]</scope>
    <source>
        <strain evidence="1 2">DY32-46</strain>
    </source>
</reference>
<evidence type="ECO:0000313" key="2">
    <source>
        <dbReference type="Proteomes" id="UP000264006"/>
    </source>
</evidence>
<organism evidence="1 2">
    <name type="scientific">Euzebya pacifica</name>
    <dbReference type="NCBI Taxonomy" id="1608957"/>
    <lineage>
        <taxon>Bacteria</taxon>
        <taxon>Bacillati</taxon>
        <taxon>Actinomycetota</taxon>
        <taxon>Nitriliruptoria</taxon>
        <taxon>Euzebyales</taxon>
    </lineage>
</organism>
<dbReference type="EMBL" id="CP031165">
    <property type="protein sequence ID" value="AXV07344.1"/>
    <property type="molecule type" value="Genomic_DNA"/>
</dbReference>
<evidence type="ECO:0000313" key="1">
    <source>
        <dbReference type="EMBL" id="AXV07344.1"/>
    </source>
</evidence>
<dbReference type="OrthoDB" id="4214267at2"/>
<gene>
    <name evidence="1" type="ORF">DVS28_a2665</name>
</gene>
<accession>A0A346XYP7</accession>
<name>A0A346XYP7_9ACTN</name>
<dbReference type="RefSeq" id="WP_114591848.1">
    <property type="nucleotide sequence ID" value="NZ_CP031165.1"/>
</dbReference>